<evidence type="ECO:0000313" key="2">
    <source>
        <dbReference type="Proteomes" id="UP000663844"/>
    </source>
</evidence>
<evidence type="ECO:0000313" key="1">
    <source>
        <dbReference type="EMBL" id="CAF3530559.1"/>
    </source>
</evidence>
<gene>
    <name evidence="1" type="ORF">OXD698_LOCUS2918</name>
</gene>
<protein>
    <submittedName>
        <fullName evidence="1">Uncharacterized protein</fullName>
    </submittedName>
</protein>
<organism evidence="1 2">
    <name type="scientific">Adineta steineri</name>
    <dbReference type="NCBI Taxonomy" id="433720"/>
    <lineage>
        <taxon>Eukaryota</taxon>
        <taxon>Metazoa</taxon>
        <taxon>Spiralia</taxon>
        <taxon>Gnathifera</taxon>
        <taxon>Rotifera</taxon>
        <taxon>Eurotatoria</taxon>
        <taxon>Bdelloidea</taxon>
        <taxon>Adinetida</taxon>
        <taxon>Adinetidae</taxon>
        <taxon>Adineta</taxon>
    </lineage>
</organism>
<reference evidence="1" key="1">
    <citation type="submission" date="2021-02" db="EMBL/GenBank/DDBJ databases">
        <authorList>
            <person name="Nowell W R."/>
        </authorList>
    </citation>
    <scope>NUCLEOTIDE SEQUENCE</scope>
</reference>
<sequence length="239" mass="26857">MSKPAARYGYLTSPSDSWHFPSGFRPEMVSFLRDFAGSSWNPASGNIVQGRKFSMFRAGETRQKKLNLLKQLPSEIHTSSVPSPSSEGRELSYGVEFINNLSKSTATCLKRFIYAKNNCDFKIISKNLDDDINIDELAELVSVTPEDGEFFKDWLSCYVTAASAETTTPAYNITILNHDLKLEFLQPKLNMFCTSNHIRLISIRSHHVVLRCKLKKKLSKFTTKDGGNTGKKNSNSIIS</sequence>
<dbReference type="EMBL" id="CAJOAZ010000099">
    <property type="protein sequence ID" value="CAF3530559.1"/>
    <property type="molecule type" value="Genomic_DNA"/>
</dbReference>
<dbReference type="Proteomes" id="UP000663844">
    <property type="component" value="Unassembled WGS sequence"/>
</dbReference>
<proteinExistence type="predicted"/>
<dbReference type="AlphaFoldDB" id="A0A818ITV6"/>
<accession>A0A818ITV6</accession>
<name>A0A818ITV6_9BILA</name>
<comment type="caution">
    <text evidence="1">The sequence shown here is derived from an EMBL/GenBank/DDBJ whole genome shotgun (WGS) entry which is preliminary data.</text>
</comment>